<dbReference type="CDD" id="cd24050">
    <property type="entry name" value="ASKHA_NBD_ANMK"/>
    <property type="match status" value="1"/>
</dbReference>
<comment type="function">
    <text evidence="1">Catalyzes the specific phosphorylation of 1,6-anhydro-N-acetylmuramic acid (anhMurNAc) with the simultaneous cleavage of the 1,6-anhydro ring, generating MurNAc-6-P. Is required for the utilization of anhMurNAc either imported from the medium or derived from its own cell wall murein, and thus plays a role in cell wall recycling.</text>
</comment>
<accession>A0A2S7UY26</accession>
<dbReference type="UniPathway" id="UPA00343"/>
<dbReference type="EC" id="2.7.1.170" evidence="1"/>
<comment type="pathway">
    <text evidence="1">Cell wall biogenesis; peptidoglycan recycling.</text>
</comment>
<dbReference type="GO" id="GO:0009254">
    <property type="term" value="P:peptidoglycan turnover"/>
    <property type="evidence" value="ECO:0007669"/>
    <property type="project" value="UniProtKB-UniRule"/>
</dbReference>
<organism evidence="2 3">
    <name type="scientific">Psychrosphaera saromensis</name>
    <dbReference type="NCBI Taxonomy" id="716813"/>
    <lineage>
        <taxon>Bacteria</taxon>
        <taxon>Pseudomonadati</taxon>
        <taxon>Pseudomonadota</taxon>
        <taxon>Gammaproteobacteria</taxon>
        <taxon>Alteromonadales</taxon>
        <taxon>Pseudoalteromonadaceae</taxon>
        <taxon>Psychrosphaera</taxon>
    </lineage>
</organism>
<comment type="catalytic activity">
    <reaction evidence="1">
        <text>1,6-anhydro-N-acetyl-beta-muramate + ATP + H2O = N-acetyl-D-muramate 6-phosphate + ADP + H(+)</text>
        <dbReference type="Rhea" id="RHEA:24952"/>
        <dbReference type="ChEBI" id="CHEBI:15377"/>
        <dbReference type="ChEBI" id="CHEBI:15378"/>
        <dbReference type="ChEBI" id="CHEBI:30616"/>
        <dbReference type="ChEBI" id="CHEBI:58690"/>
        <dbReference type="ChEBI" id="CHEBI:58722"/>
        <dbReference type="ChEBI" id="CHEBI:456216"/>
        <dbReference type="EC" id="2.7.1.170"/>
    </reaction>
</comment>
<dbReference type="InterPro" id="IPR043129">
    <property type="entry name" value="ATPase_NBD"/>
</dbReference>
<dbReference type="GO" id="GO:0016301">
    <property type="term" value="F:kinase activity"/>
    <property type="evidence" value="ECO:0007669"/>
    <property type="project" value="UniProtKB-KW"/>
</dbReference>
<reference evidence="2 3" key="1">
    <citation type="submission" date="2016-12" db="EMBL/GenBank/DDBJ databases">
        <title>Diversity of luminous bacteria.</title>
        <authorList>
            <person name="Yoshizawa S."/>
            <person name="Kogure K."/>
        </authorList>
    </citation>
    <scope>NUCLEOTIDE SEQUENCE [LARGE SCALE GENOMIC DNA]</scope>
    <source>
        <strain evidence="2 3">SA4-48</strain>
    </source>
</reference>
<dbReference type="UniPathway" id="UPA00544"/>
<dbReference type="GO" id="GO:0006040">
    <property type="term" value="P:amino sugar metabolic process"/>
    <property type="evidence" value="ECO:0007669"/>
    <property type="project" value="InterPro"/>
</dbReference>
<keyword evidence="1" id="KW-0808">Transferase</keyword>
<dbReference type="PANTHER" id="PTHR30605:SF0">
    <property type="entry name" value="ANHYDRO-N-ACETYLMURAMIC ACID KINASE"/>
    <property type="match status" value="1"/>
</dbReference>
<dbReference type="Pfam" id="PF03702">
    <property type="entry name" value="AnmK"/>
    <property type="match status" value="1"/>
</dbReference>
<sequence length="406" mass="44364">MNSKSYFVGLMSGTSLDAIDVAIVEIQSINSYDKISLVAFHSVSLPKLIKSNLIHLSFEQNVNMQILGHTGIQLAQLFADAVNDLISQQQIDKSQIVAIGSHGLTIRHQPNDEFPFSMQITDANLLAQLTGIDVVSDFRNMDVAVGGQGAPLVPAFHQALFTQKSNTEIDQPLDDESEACILLNLGGIANITVLNPNADVIGYDTGPANTLLDTWCEKHTGKSYDSQGLWAASGVVNQTLLDIMLADRYFSLPWPKSTGKELFNLAWLSKQLELYAVKVAADITGNNPVPQDLLAEDIQRTLLQLTVVSAADQIKTFTHSKRLFICGGGVHNQFLIEQLQKQLPLYTIQATDELGINSDALEAMAFAWLAYCRINLISANSPSVTGARKNIVMGSWYSAKTDRVDN</sequence>
<evidence type="ECO:0000313" key="2">
    <source>
        <dbReference type="EMBL" id="PQJ54833.1"/>
    </source>
</evidence>
<comment type="pathway">
    <text evidence="1">Amino-sugar metabolism; 1,6-anhydro-N-acetylmuramate degradation.</text>
</comment>
<feature type="binding site" evidence="1">
    <location>
        <begin position="13"/>
        <end position="20"/>
    </location>
    <ligand>
        <name>ATP</name>
        <dbReference type="ChEBI" id="CHEBI:30616"/>
    </ligand>
</feature>
<dbReference type="Gene3D" id="3.30.420.40">
    <property type="match status" value="2"/>
</dbReference>
<dbReference type="OrthoDB" id="9763949at2"/>
<dbReference type="RefSeq" id="WP_105053358.1">
    <property type="nucleotide sequence ID" value="NZ_BMYG01000001.1"/>
</dbReference>
<dbReference type="SUPFAM" id="SSF53067">
    <property type="entry name" value="Actin-like ATPase domain"/>
    <property type="match status" value="1"/>
</dbReference>
<dbReference type="HAMAP" id="MF_01270">
    <property type="entry name" value="AnhMurNAc_kinase"/>
    <property type="match status" value="1"/>
</dbReference>
<evidence type="ECO:0000256" key="1">
    <source>
        <dbReference type="HAMAP-Rule" id="MF_01270"/>
    </source>
</evidence>
<dbReference type="GO" id="GO:0016773">
    <property type="term" value="F:phosphotransferase activity, alcohol group as acceptor"/>
    <property type="evidence" value="ECO:0007669"/>
    <property type="project" value="UniProtKB-UniRule"/>
</dbReference>
<protein>
    <recommendedName>
        <fullName evidence="1">Anhydro-N-acetylmuramic acid kinase</fullName>
        <ecNumber evidence="1">2.7.1.170</ecNumber>
    </recommendedName>
    <alternativeName>
        <fullName evidence="1">AnhMurNAc kinase</fullName>
    </alternativeName>
</protein>
<dbReference type="EMBL" id="MSCH01000003">
    <property type="protein sequence ID" value="PQJ54833.1"/>
    <property type="molecule type" value="Genomic_DNA"/>
</dbReference>
<keyword evidence="1" id="KW-0067">ATP-binding</keyword>
<keyword evidence="1" id="KW-0547">Nucleotide-binding</keyword>
<comment type="similarity">
    <text evidence="1">Belongs to the anhydro-N-acetylmuramic acid kinase family.</text>
</comment>
<gene>
    <name evidence="1" type="primary">anmK</name>
    <name evidence="2" type="ORF">BTO11_15030</name>
</gene>
<dbReference type="GO" id="GO:0097175">
    <property type="term" value="P:1,6-anhydro-N-acetyl-beta-muramic acid catabolic process"/>
    <property type="evidence" value="ECO:0007669"/>
    <property type="project" value="UniProtKB-UniRule"/>
</dbReference>
<dbReference type="GO" id="GO:0005524">
    <property type="term" value="F:ATP binding"/>
    <property type="evidence" value="ECO:0007669"/>
    <property type="project" value="UniProtKB-UniRule"/>
</dbReference>
<dbReference type="InterPro" id="IPR005338">
    <property type="entry name" value="Anhydro_N_Ac-Mur_kinase"/>
</dbReference>
<name>A0A2S7UY26_9GAMM</name>
<evidence type="ECO:0000313" key="3">
    <source>
        <dbReference type="Proteomes" id="UP000239007"/>
    </source>
</evidence>
<keyword evidence="1 2" id="KW-0418">Kinase</keyword>
<keyword evidence="3" id="KW-1185">Reference proteome</keyword>
<dbReference type="PANTHER" id="PTHR30605">
    <property type="entry name" value="ANHYDRO-N-ACETYLMURAMIC ACID KINASE"/>
    <property type="match status" value="1"/>
</dbReference>
<dbReference type="Proteomes" id="UP000239007">
    <property type="component" value="Unassembled WGS sequence"/>
</dbReference>
<comment type="caution">
    <text evidence="2">The sequence shown here is derived from an EMBL/GenBank/DDBJ whole genome shotgun (WGS) entry which is preliminary data.</text>
</comment>
<proteinExistence type="inferred from homology"/>
<keyword evidence="1" id="KW-0119">Carbohydrate metabolism</keyword>
<dbReference type="AlphaFoldDB" id="A0A2S7UY26"/>
<dbReference type="NCBIfam" id="NF007139">
    <property type="entry name" value="PRK09585.1-3"/>
    <property type="match status" value="1"/>
</dbReference>